<feature type="transmembrane region" description="Helical" evidence="1">
    <location>
        <begin position="27"/>
        <end position="45"/>
    </location>
</feature>
<dbReference type="EMBL" id="BRXX01000543">
    <property type="protein sequence ID" value="GMI16086.1"/>
    <property type="molecule type" value="Genomic_DNA"/>
</dbReference>
<accession>A0A9W7KYS5</accession>
<proteinExistence type="predicted"/>
<comment type="caution">
    <text evidence="2">The sequence shown here is derived from an EMBL/GenBank/DDBJ whole genome shotgun (WGS) entry which is preliminary data.</text>
</comment>
<evidence type="ECO:0000313" key="2">
    <source>
        <dbReference type="EMBL" id="GMI16086.1"/>
    </source>
</evidence>
<reference evidence="3" key="1">
    <citation type="journal article" date="2023" name="Commun. Biol.">
        <title>Genome analysis of Parmales, the sister group of diatoms, reveals the evolutionary specialization of diatoms from phago-mixotrophs to photoautotrophs.</title>
        <authorList>
            <person name="Ban H."/>
            <person name="Sato S."/>
            <person name="Yoshikawa S."/>
            <person name="Yamada K."/>
            <person name="Nakamura Y."/>
            <person name="Ichinomiya M."/>
            <person name="Sato N."/>
            <person name="Blanc-Mathieu R."/>
            <person name="Endo H."/>
            <person name="Kuwata A."/>
            <person name="Ogata H."/>
        </authorList>
    </citation>
    <scope>NUCLEOTIDE SEQUENCE [LARGE SCALE GENOMIC DNA]</scope>
    <source>
        <strain evidence="3">NIES 3699</strain>
    </source>
</reference>
<keyword evidence="1" id="KW-1133">Transmembrane helix</keyword>
<protein>
    <submittedName>
        <fullName evidence="2">Uncharacterized protein</fullName>
    </submittedName>
</protein>
<evidence type="ECO:0000256" key="1">
    <source>
        <dbReference type="SAM" id="Phobius"/>
    </source>
</evidence>
<organism evidence="2 3">
    <name type="scientific">Triparma verrucosa</name>
    <dbReference type="NCBI Taxonomy" id="1606542"/>
    <lineage>
        <taxon>Eukaryota</taxon>
        <taxon>Sar</taxon>
        <taxon>Stramenopiles</taxon>
        <taxon>Ochrophyta</taxon>
        <taxon>Bolidophyceae</taxon>
        <taxon>Parmales</taxon>
        <taxon>Triparmaceae</taxon>
        <taxon>Triparma</taxon>
    </lineage>
</organism>
<keyword evidence="3" id="KW-1185">Reference proteome</keyword>
<dbReference type="AlphaFoldDB" id="A0A9W7KYS5"/>
<keyword evidence="1" id="KW-0472">Membrane</keyword>
<name>A0A9W7KYS5_9STRA</name>
<keyword evidence="1" id="KW-0812">Transmembrane</keyword>
<gene>
    <name evidence="2" type="ORF">TrVE_jg1115</name>
</gene>
<dbReference type="Proteomes" id="UP001165160">
    <property type="component" value="Unassembled WGS sequence"/>
</dbReference>
<evidence type="ECO:0000313" key="3">
    <source>
        <dbReference type="Proteomes" id="UP001165160"/>
    </source>
</evidence>
<sequence length="382" mass="42404">MKYASIDNTDTPPQQQRCFTVTWTKSLIFVGLCVLLPGLIISSISSSGSSFAQPSLTSSSSQSSICTNGHYSKTTLKPAVTYPFISLFPDTKGANKFEGSDVIYHDGYFYAIADSLWSILSISSSMALFGEDNEMIGDPFRDPDEESGYEALFLIDDIFYVVRESIQDLDEDGEYHAIVEELSMNEDRKDYTIQKTCKSSFGFEGDSKGFEGAVGLKSKSGELYLLGLCEGNHCREGEIGKERGNGRVVVLRKTTSETGCSWDAVTTLSLPSDASFQDYSAISVNDEGRVAVSSQEDSALWTGYLTLDEEGFFDPDIAEFKTDKIMNFPRDDECRMVYCNIEGIHWVGENQVVAVSDKMKNRGKQDFRCFDLDQSIHIFALP</sequence>